<dbReference type="SMART" id="SM00388">
    <property type="entry name" value="HisKA"/>
    <property type="match status" value="1"/>
</dbReference>
<evidence type="ECO:0000256" key="1">
    <source>
        <dbReference type="ARBA" id="ARBA00000085"/>
    </source>
</evidence>
<evidence type="ECO:0000256" key="5">
    <source>
        <dbReference type="ARBA" id="ARBA00022679"/>
    </source>
</evidence>
<keyword evidence="5" id="KW-0808">Transferase</keyword>
<name>A0A3A1U1Q5_9MICO</name>
<evidence type="ECO:0000259" key="12">
    <source>
        <dbReference type="PROSITE" id="PS50109"/>
    </source>
</evidence>
<dbReference type="PANTHER" id="PTHR45436">
    <property type="entry name" value="SENSOR HISTIDINE KINASE YKOH"/>
    <property type="match status" value="1"/>
</dbReference>
<dbReference type="InterPro" id="IPR003594">
    <property type="entry name" value="HATPase_dom"/>
</dbReference>
<evidence type="ECO:0000256" key="2">
    <source>
        <dbReference type="ARBA" id="ARBA00004236"/>
    </source>
</evidence>
<dbReference type="PROSITE" id="PS50109">
    <property type="entry name" value="HIS_KIN"/>
    <property type="match status" value="1"/>
</dbReference>
<comment type="catalytic activity">
    <reaction evidence="1">
        <text>ATP + protein L-histidine = ADP + protein N-phospho-L-histidine.</text>
        <dbReference type="EC" id="2.7.13.3"/>
    </reaction>
</comment>
<evidence type="ECO:0000256" key="10">
    <source>
        <dbReference type="ARBA" id="ARBA00023136"/>
    </source>
</evidence>
<dbReference type="InterPro" id="IPR050428">
    <property type="entry name" value="TCS_sensor_his_kinase"/>
</dbReference>
<evidence type="ECO:0000256" key="6">
    <source>
        <dbReference type="ARBA" id="ARBA00022692"/>
    </source>
</evidence>
<sequence length="459" mass="48318">MRGLSLRILALSVGLVLATTLAAGLATVQLARGAAASEQRSELVAQASLITIQSARLATPRFLRRIGTGLDGSVLVVVDADGAVSTSTAPGRKQLIAAVTGAGREAATSRGRVSTTVDLRGRTQLVEARPIQDGGAIVLSRPQSALSRTTRDLVGRILLVLLVALAVAAVAAVWLSRRLARPLRATARAAQRLAHGERGVAVPEDGPGEVGDVAQALRALDTALAQSEGRQREFLLSVSHELRTPLTALRGYGEALADGLVPPGSTQEVGRTLVRETERVERFTADLLELARLEADDFSIEPAAVDLGGVAEEALVAWRARADAEGVELRTEGFERPVLARADPRRTRQVLDGLVENALRATPAGGEVVLVAVRGQDASGIAVEDSGPGLSDEDLADAFTRGLLRERYRETRAVGTGLGLSIATRLAARMGGRVRAEHARERSGARFVLELPEAVADPR</sequence>
<dbReference type="SUPFAM" id="SSF158472">
    <property type="entry name" value="HAMP domain-like"/>
    <property type="match status" value="1"/>
</dbReference>
<comment type="caution">
    <text evidence="14">The sequence shown here is derived from an EMBL/GenBank/DDBJ whole genome shotgun (WGS) entry which is preliminary data.</text>
</comment>
<dbReference type="InterPro" id="IPR036097">
    <property type="entry name" value="HisK_dim/P_sf"/>
</dbReference>
<keyword evidence="8 11" id="KW-1133">Transmembrane helix</keyword>
<dbReference type="OrthoDB" id="3190394at2"/>
<keyword evidence="7 14" id="KW-0418">Kinase</keyword>
<dbReference type="SMART" id="SM00304">
    <property type="entry name" value="HAMP"/>
    <property type="match status" value="1"/>
</dbReference>
<dbReference type="CDD" id="cd06225">
    <property type="entry name" value="HAMP"/>
    <property type="match status" value="1"/>
</dbReference>
<evidence type="ECO:0000313" key="15">
    <source>
        <dbReference type="Proteomes" id="UP000265742"/>
    </source>
</evidence>
<evidence type="ECO:0000256" key="9">
    <source>
        <dbReference type="ARBA" id="ARBA00023012"/>
    </source>
</evidence>
<dbReference type="InterPro" id="IPR005467">
    <property type="entry name" value="His_kinase_dom"/>
</dbReference>
<dbReference type="PRINTS" id="PR00344">
    <property type="entry name" value="BCTRLSENSOR"/>
</dbReference>
<evidence type="ECO:0000313" key="14">
    <source>
        <dbReference type="EMBL" id="RIX28386.1"/>
    </source>
</evidence>
<keyword evidence="10 11" id="KW-0472">Membrane</keyword>
<feature type="transmembrane region" description="Helical" evidence="11">
    <location>
        <begin position="153"/>
        <end position="175"/>
    </location>
</feature>
<keyword evidence="6 11" id="KW-0812">Transmembrane</keyword>
<dbReference type="Pfam" id="PF00672">
    <property type="entry name" value="HAMP"/>
    <property type="match status" value="1"/>
</dbReference>
<dbReference type="Pfam" id="PF00512">
    <property type="entry name" value="HisKA"/>
    <property type="match status" value="1"/>
</dbReference>
<dbReference type="Gene3D" id="6.10.340.10">
    <property type="match status" value="1"/>
</dbReference>
<dbReference type="PROSITE" id="PS50885">
    <property type="entry name" value="HAMP"/>
    <property type="match status" value="1"/>
</dbReference>
<organism evidence="14 15">
    <name type="scientific">Amnibacterium setariae</name>
    <dbReference type="NCBI Taxonomy" id="2306585"/>
    <lineage>
        <taxon>Bacteria</taxon>
        <taxon>Bacillati</taxon>
        <taxon>Actinomycetota</taxon>
        <taxon>Actinomycetes</taxon>
        <taxon>Micrococcales</taxon>
        <taxon>Microbacteriaceae</taxon>
        <taxon>Amnibacterium</taxon>
    </lineage>
</organism>
<dbReference type="InterPro" id="IPR004358">
    <property type="entry name" value="Sig_transdc_His_kin-like_C"/>
</dbReference>
<accession>A0A3A1U1Q5</accession>
<proteinExistence type="predicted"/>
<dbReference type="InterPro" id="IPR003660">
    <property type="entry name" value="HAMP_dom"/>
</dbReference>
<evidence type="ECO:0000256" key="4">
    <source>
        <dbReference type="ARBA" id="ARBA00022553"/>
    </source>
</evidence>
<dbReference type="InterPro" id="IPR036890">
    <property type="entry name" value="HATPase_C_sf"/>
</dbReference>
<dbReference type="EC" id="2.7.13.3" evidence="3"/>
<dbReference type="EMBL" id="QXTG01000002">
    <property type="protein sequence ID" value="RIX28386.1"/>
    <property type="molecule type" value="Genomic_DNA"/>
</dbReference>
<evidence type="ECO:0000256" key="11">
    <source>
        <dbReference type="SAM" id="Phobius"/>
    </source>
</evidence>
<comment type="subcellular location">
    <subcellularLocation>
        <location evidence="2">Cell membrane</location>
    </subcellularLocation>
</comment>
<keyword evidence="15" id="KW-1185">Reference proteome</keyword>
<keyword evidence="9" id="KW-0902">Two-component regulatory system</keyword>
<evidence type="ECO:0000256" key="7">
    <source>
        <dbReference type="ARBA" id="ARBA00022777"/>
    </source>
</evidence>
<dbReference type="CDD" id="cd00075">
    <property type="entry name" value="HATPase"/>
    <property type="match status" value="1"/>
</dbReference>
<dbReference type="Gene3D" id="3.30.565.10">
    <property type="entry name" value="Histidine kinase-like ATPase, C-terminal domain"/>
    <property type="match status" value="1"/>
</dbReference>
<protein>
    <recommendedName>
        <fullName evidence="3">histidine kinase</fullName>
        <ecNumber evidence="3">2.7.13.3</ecNumber>
    </recommendedName>
</protein>
<feature type="domain" description="Histidine kinase" evidence="12">
    <location>
        <begin position="237"/>
        <end position="455"/>
    </location>
</feature>
<feature type="domain" description="HAMP" evidence="13">
    <location>
        <begin position="177"/>
        <end position="229"/>
    </location>
</feature>
<dbReference type="SUPFAM" id="SSF47384">
    <property type="entry name" value="Homodimeric domain of signal transducing histidine kinase"/>
    <property type="match status" value="1"/>
</dbReference>
<dbReference type="GO" id="GO:0000155">
    <property type="term" value="F:phosphorelay sensor kinase activity"/>
    <property type="evidence" value="ECO:0007669"/>
    <property type="project" value="InterPro"/>
</dbReference>
<dbReference type="GO" id="GO:0005886">
    <property type="term" value="C:plasma membrane"/>
    <property type="evidence" value="ECO:0007669"/>
    <property type="project" value="UniProtKB-SubCell"/>
</dbReference>
<dbReference type="FunFam" id="1.10.287.130:FF:000001">
    <property type="entry name" value="Two-component sensor histidine kinase"/>
    <property type="match status" value="1"/>
</dbReference>
<reference evidence="15" key="1">
    <citation type="submission" date="2018-09" db="EMBL/GenBank/DDBJ databases">
        <authorList>
            <person name="Kim I."/>
        </authorList>
    </citation>
    <scope>NUCLEOTIDE SEQUENCE [LARGE SCALE GENOMIC DNA]</scope>
    <source>
        <strain evidence="15">DD4a</strain>
    </source>
</reference>
<dbReference type="SUPFAM" id="SSF55874">
    <property type="entry name" value="ATPase domain of HSP90 chaperone/DNA topoisomerase II/histidine kinase"/>
    <property type="match status" value="1"/>
</dbReference>
<keyword evidence="4" id="KW-0597">Phosphoprotein</keyword>
<dbReference type="Gene3D" id="1.10.287.130">
    <property type="match status" value="1"/>
</dbReference>
<dbReference type="Pfam" id="PF02518">
    <property type="entry name" value="HATPase_c"/>
    <property type="match status" value="1"/>
</dbReference>
<dbReference type="PANTHER" id="PTHR45436:SF5">
    <property type="entry name" value="SENSOR HISTIDINE KINASE TRCS"/>
    <property type="match status" value="1"/>
</dbReference>
<dbReference type="SMART" id="SM00387">
    <property type="entry name" value="HATPase_c"/>
    <property type="match status" value="1"/>
</dbReference>
<evidence type="ECO:0000259" key="13">
    <source>
        <dbReference type="PROSITE" id="PS50885"/>
    </source>
</evidence>
<evidence type="ECO:0000256" key="8">
    <source>
        <dbReference type="ARBA" id="ARBA00022989"/>
    </source>
</evidence>
<gene>
    <name evidence="14" type="ORF">D1781_13190</name>
</gene>
<evidence type="ECO:0000256" key="3">
    <source>
        <dbReference type="ARBA" id="ARBA00012438"/>
    </source>
</evidence>
<dbReference type="AlphaFoldDB" id="A0A3A1U1Q5"/>
<dbReference type="RefSeq" id="WP_119482696.1">
    <property type="nucleotide sequence ID" value="NZ_QXTG01000002.1"/>
</dbReference>
<dbReference type="InterPro" id="IPR003661">
    <property type="entry name" value="HisK_dim/P_dom"/>
</dbReference>
<dbReference type="CDD" id="cd00082">
    <property type="entry name" value="HisKA"/>
    <property type="match status" value="1"/>
</dbReference>
<dbReference type="Proteomes" id="UP000265742">
    <property type="component" value="Unassembled WGS sequence"/>
</dbReference>